<sequence>MKHVNVLLAGGASRRFGEPKAFVKWKGRMLYECAKEALGEQTVIISRPEFIDRFQENGENEVYQDAEPFQGMGPLAGIYTAFKKTDGDLYTVLSCDTPLIQRRTMLELKRLMTAGADAVVPISDGQVQPLIAIYHKRIMPVLYDQLSEKRLRISDLLGRISVCYVQAENIGANPAEFININTRDDLSCLEEKSNSLKRD</sequence>
<dbReference type="GO" id="GO:0061603">
    <property type="term" value="F:molybdenum cofactor guanylyltransferase activity"/>
    <property type="evidence" value="ECO:0007669"/>
    <property type="project" value="UniProtKB-EC"/>
</dbReference>
<comment type="subcellular location">
    <subcellularLocation>
        <location evidence="8">Cytoplasm</location>
    </subcellularLocation>
</comment>
<feature type="binding site" evidence="8">
    <location>
        <begin position="8"/>
        <end position="10"/>
    </location>
    <ligand>
        <name>GTP</name>
        <dbReference type="ChEBI" id="CHEBI:37565"/>
    </ligand>
</feature>
<reference evidence="10 12" key="1">
    <citation type="submission" date="2014-12" db="EMBL/GenBank/DDBJ databases">
        <title>Comparative genome analysis of Bacillus coagulans HM-08, Clostridium butyricum HM-68, Bacillus subtilis HM-66 and Bacillus licheniformis BL-09.</title>
        <authorList>
            <person name="Zhang H."/>
        </authorList>
    </citation>
    <scope>NUCLEOTIDE SEQUENCE [LARGE SCALE GENOMIC DNA]</scope>
    <source>
        <strain evidence="10 12">HM-66</strain>
    </source>
</reference>
<evidence type="ECO:0000256" key="3">
    <source>
        <dbReference type="ARBA" id="ARBA00022723"/>
    </source>
</evidence>
<dbReference type="InterPro" id="IPR025877">
    <property type="entry name" value="MobA-like_NTP_Trfase"/>
</dbReference>
<comment type="cofactor">
    <cofactor evidence="8">
        <name>Mg(2+)</name>
        <dbReference type="ChEBI" id="CHEBI:18420"/>
    </cofactor>
</comment>
<feature type="binding site" evidence="8">
    <location>
        <position position="20"/>
    </location>
    <ligand>
        <name>GTP</name>
        <dbReference type="ChEBI" id="CHEBI:37565"/>
    </ligand>
</feature>
<keyword evidence="4 8" id="KW-0547">Nucleotide-binding</keyword>
<comment type="function">
    <text evidence="8">Transfers a GMP moiety from GTP to Mo-molybdopterin (Mo-MPT) cofactor (Moco or molybdenum cofactor) to form Mo-molybdopterin guanine dinucleotide (Mo-MGD) cofactor.</text>
</comment>
<reference evidence="11" key="2">
    <citation type="submission" date="2023-03" db="EMBL/GenBank/DDBJ databases">
        <title>Complete genome sequences of 52 Bacillus and Priestia strains isolated from West-African fermentations and 26 reference strains from the DSMZ collection.</title>
        <authorList>
            <person name="Wiedenbein E.S."/>
            <person name="Canoy T.S."/>
            <person name="Hui Y."/>
            <person name="Parkouda C."/>
            <person name="Dawende C."/>
            <person name="Ametefe E."/>
            <person name="Jespersen L."/>
            <person name="Nielsen D.S."/>
        </authorList>
    </citation>
    <scope>NUCLEOTIDE SEQUENCE</scope>
    <source>
        <strain evidence="11">PRO56</strain>
    </source>
</reference>
<comment type="catalytic activity">
    <reaction evidence="8">
        <text>Mo-molybdopterin + GTP + H(+) = Mo-molybdopterin guanine dinucleotide + diphosphate</text>
        <dbReference type="Rhea" id="RHEA:34243"/>
        <dbReference type="ChEBI" id="CHEBI:15378"/>
        <dbReference type="ChEBI" id="CHEBI:33019"/>
        <dbReference type="ChEBI" id="CHEBI:37565"/>
        <dbReference type="ChEBI" id="CHEBI:71302"/>
        <dbReference type="ChEBI" id="CHEBI:71310"/>
        <dbReference type="EC" id="2.7.7.77"/>
    </reaction>
</comment>
<dbReference type="EMBL" id="JXBC01000002">
    <property type="protein sequence ID" value="KIU12419.1"/>
    <property type="molecule type" value="Genomic_DNA"/>
</dbReference>
<dbReference type="PANTHER" id="PTHR19136">
    <property type="entry name" value="MOLYBDENUM COFACTOR GUANYLYLTRANSFERASE"/>
    <property type="match status" value="1"/>
</dbReference>
<dbReference type="PATRIC" id="fig|1423.173.peg.1302"/>
<proteinExistence type="inferred from homology"/>
<dbReference type="Pfam" id="PF12804">
    <property type="entry name" value="NTP_transf_3"/>
    <property type="match status" value="1"/>
</dbReference>
<dbReference type="GO" id="GO:0005525">
    <property type="term" value="F:GTP binding"/>
    <property type="evidence" value="ECO:0007669"/>
    <property type="project" value="UniProtKB-UniRule"/>
</dbReference>
<dbReference type="InterPro" id="IPR029044">
    <property type="entry name" value="Nucleotide-diphossugar_trans"/>
</dbReference>
<feature type="binding site" evidence="8">
    <location>
        <position position="65"/>
    </location>
    <ligand>
        <name>GTP</name>
        <dbReference type="ChEBI" id="CHEBI:37565"/>
    </ligand>
</feature>
<accession>A0A0D1JIN9</accession>
<evidence type="ECO:0000313" key="11">
    <source>
        <dbReference type="EMBL" id="WEY83942.1"/>
    </source>
</evidence>
<keyword evidence="3 8" id="KW-0479">Metal-binding</keyword>
<evidence type="ECO:0000313" key="12">
    <source>
        <dbReference type="Proteomes" id="UP000032247"/>
    </source>
</evidence>
<dbReference type="GO" id="GO:0005737">
    <property type="term" value="C:cytoplasm"/>
    <property type="evidence" value="ECO:0007669"/>
    <property type="project" value="UniProtKB-SubCell"/>
</dbReference>
<evidence type="ECO:0000313" key="10">
    <source>
        <dbReference type="EMBL" id="KIU12419.1"/>
    </source>
</evidence>
<protein>
    <recommendedName>
        <fullName evidence="8">Probable molybdenum cofactor guanylyltransferase</fullName>
        <shortName evidence="8">MoCo guanylyltransferase</shortName>
        <ecNumber evidence="8">2.7.7.77</ecNumber>
    </recommendedName>
    <alternativeName>
        <fullName evidence="8">GTP:molybdopterin guanylyltransferase</fullName>
    </alternativeName>
    <alternativeName>
        <fullName evidence="8">Mo-MPT guanylyltransferase</fullName>
    </alternativeName>
    <alternativeName>
        <fullName evidence="8">Molybdopterin guanylyltransferase</fullName>
    </alternativeName>
    <alternativeName>
        <fullName evidence="8">Molybdopterin-guanine dinucleotide synthase</fullName>
        <shortName evidence="8">MGD synthase</shortName>
    </alternativeName>
</protein>
<dbReference type="STRING" id="483913.AN935_07445"/>
<dbReference type="Proteomes" id="UP000032247">
    <property type="component" value="Unassembled WGS sequence"/>
</dbReference>
<keyword evidence="6 8" id="KW-0342">GTP-binding</keyword>
<comment type="caution">
    <text evidence="8">Lacks conserved residue(s) required for the propagation of feature annotation.</text>
</comment>
<dbReference type="EMBL" id="CP120576">
    <property type="protein sequence ID" value="WEY83942.1"/>
    <property type="molecule type" value="Genomic_DNA"/>
</dbReference>
<dbReference type="InterPro" id="IPR013482">
    <property type="entry name" value="Molybde_CF_guanTrfase"/>
</dbReference>
<gene>
    <name evidence="8 11" type="primary">mobA</name>
    <name evidence="11" type="ORF">P5633_16535</name>
    <name evidence="10" type="ORF">SC09_Contig19orf00895</name>
</gene>
<keyword evidence="2 8" id="KW-0808">Transferase</keyword>
<dbReference type="Proteomes" id="UP001214898">
    <property type="component" value="Chromosome"/>
</dbReference>
<dbReference type="GO" id="GO:0046872">
    <property type="term" value="F:metal ion binding"/>
    <property type="evidence" value="ECO:0007669"/>
    <property type="project" value="UniProtKB-KW"/>
</dbReference>
<feature type="binding site" evidence="8">
    <location>
        <position position="96"/>
    </location>
    <ligand>
        <name>Mg(2+)</name>
        <dbReference type="ChEBI" id="CHEBI:18420"/>
    </ligand>
</feature>
<keyword evidence="7 8" id="KW-0501">Molybdenum cofactor biosynthesis</keyword>
<dbReference type="Gene3D" id="3.90.550.10">
    <property type="entry name" value="Spore Coat Polysaccharide Biosynthesis Protein SpsA, Chain A"/>
    <property type="match status" value="1"/>
</dbReference>
<evidence type="ECO:0000256" key="7">
    <source>
        <dbReference type="ARBA" id="ARBA00023150"/>
    </source>
</evidence>
<feature type="binding site" evidence="8">
    <location>
        <position position="96"/>
    </location>
    <ligand>
        <name>GTP</name>
        <dbReference type="ChEBI" id="CHEBI:37565"/>
    </ligand>
</feature>
<comment type="domain">
    <text evidence="8">The N-terminal domain determines nucleotide recognition and specific binding, while the C-terminal domain determines the specific binding to the target protein.</text>
</comment>
<evidence type="ECO:0000256" key="5">
    <source>
        <dbReference type="ARBA" id="ARBA00022842"/>
    </source>
</evidence>
<evidence type="ECO:0000256" key="2">
    <source>
        <dbReference type="ARBA" id="ARBA00022679"/>
    </source>
</evidence>
<keyword evidence="11" id="KW-0548">Nucleotidyltransferase</keyword>
<keyword evidence="1 8" id="KW-0963">Cytoplasm</keyword>
<evidence type="ECO:0000256" key="6">
    <source>
        <dbReference type="ARBA" id="ARBA00023134"/>
    </source>
</evidence>
<comment type="similarity">
    <text evidence="8">Belongs to the MobA family.</text>
</comment>
<evidence type="ECO:0000259" key="9">
    <source>
        <dbReference type="Pfam" id="PF12804"/>
    </source>
</evidence>
<keyword evidence="5 8" id="KW-0460">Magnesium</keyword>
<dbReference type="EC" id="2.7.7.77" evidence="8"/>
<dbReference type="CDD" id="cd02503">
    <property type="entry name" value="MobA"/>
    <property type="match status" value="1"/>
</dbReference>
<dbReference type="GO" id="GO:0006777">
    <property type="term" value="P:Mo-molybdopterin cofactor biosynthetic process"/>
    <property type="evidence" value="ECO:0007669"/>
    <property type="project" value="UniProtKB-KW"/>
</dbReference>
<organism evidence="10 12">
    <name type="scientific">Bacillus subtilis</name>
    <dbReference type="NCBI Taxonomy" id="1423"/>
    <lineage>
        <taxon>Bacteria</taxon>
        <taxon>Bacillati</taxon>
        <taxon>Bacillota</taxon>
        <taxon>Bacilli</taxon>
        <taxon>Bacillales</taxon>
        <taxon>Bacillaceae</taxon>
        <taxon>Bacillus</taxon>
    </lineage>
</organism>
<evidence type="ECO:0000256" key="1">
    <source>
        <dbReference type="ARBA" id="ARBA00022490"/>
    </source>
</evidence>
<dbReference type="AlphaFoldDB" id="A0A0D1JIN9"/>
<dbReference type="HAMAP" id="MF_00316">
    <property type="entry name" value="MobA"/>
    <property type="match status" value="1"/>
</dbReference>
<dbReference type="PANTHER" id="PTHR19136:SF81">
    <property type="entry name" value="MOLYBDENUM COFACTOR GUANYLYLTRANSFERASE"/>
    <property type="match status" value="1"/>
</dbReference>
<feature type="domain" description="MobA-like NTP transferase" evidence="9">
    <location>
        <begin position="6"/>
        <end position="152"/>
    </location>
</feature>
<name>A0A0D1JIN9_BACIU</name>
<evidence type="ECO:0000256" key="4">
    <source>
        <dbReference type="ARBA" id="ARBA00022741"/>
    </source>
</evidence>
<evidence type="ECO:0000256" key="8">
    <source>
        <dbReference type="HAMAP-Rule" id="MF_00316"/>
    </source>
</evidence>
<dbReference type="SUPFAM" id="SSF53448">
    <property type="entry name" value="Nucleotide-diphospho-sugar transferases"/>
    <property type="match status" value="1"/>
</dbReference>